<evidence type="ECO:0000313" key="1">
    <source>
        <dbReference type="EMBL" id="GAA5152090.1"/>
    </source>
</evidence>
<gene>
    <name evidence="1" type="ORF">GCM10023340_31830</name>
</gene>
<keyword evidence="2" id="KW-1185">Reference proteome</keyword>
<dbReference type="InterPro" id="IPR038555">
    <property type="entry name" value="Zincin_1_sf"/>
</dbReference>
<reference evidence="2" key="1">
    <citation type="journal article" date="2019" name="Int. J. Syst. Evol. Microbiol.">
        <title>The Global Catalogue of Microorganisms (GCM) 10K type strain sequencing project: providing services to taxonomists for standard genome sequencing and annotation.</title>
        <authorList>
            <consortium name="The Broad Institute Genomics Platform"/>
            <consortium name="The Broad Institute Genome Sequencing Center for Infectious Disease"/>
            <person name="Wu L."/>
            <person name="Ma J."/>
        </authorList>
    </citation>
    <scope>NUCLEOTIDE SEQUENCE [LARGE SCALE GENOMIC DNA]</scope>
    <source>
        <strain evidence="2">JCM 18459</strain>
    </source>
</reference>
<accession>A0ABP9PYT7</accession>
<dbReference type="SUPFAM" id="SSF55486">
    <property type="entry name" value="Metalloproteases ('zincins'), catalytic domain"/>
    <property type="match status" value="1"/>
</dbReference>
<dbReference type="CDD" id="cd12952">
    <property type="entry name" value="MMP_ACEL2062"/>
    <property type="match status" value="1"/>
</dbReference>
<dbReference type="Gene3D" id="3.30.2010.20">
    <property type="match status" value="1"/>
</dbReference>
<name>A0ABP9PYT7_9ACTN</name>
<dbReference type="RefSeq" id="WP_345460662.1">
    <property type="nucleotide sequence ID" value="NZ_BAABKG010000004.1"/>
</dbReference>
<comment type="caution">
    <text evidence="1">The sequence shown here is derived from an EMBL/GenBank/DDBJ whole genome shotgun (WGS) entry which is preliminary data.</text>
</comment>
<evidence type="ECO:0000313" key="2">
    <source>
        <dbReference type="Proteomes" id="UP001500221"/>
    </source>
</evidence>
<dbReference type="Pfam" id="PF06262">
    <property type="entry name" value="Zincin_1"/>
    <property type="match status" value="1"/>
</dbReference>
<dbReference type="Proteomes" id="UP001500221">
    <property type="component" value="Unassembled WGS sequence"/>
</dbReference>
<organism evidence="1 2">
    <name type="scientific">Nocardioides marinquilinus</name>
    <dbReference type="NCBI Taxonomy" id="1210400"/>
    <lineage>
        <taxon>Bacteria</taxon>
        <taxon>Bacillati</taxon>
        <taxon>Actinomycetota</taxon>
        <taxon>Actinomycetes</taxon>
        <taxon>Propionibacteriales</taxon>
        <taxon>Nocardioidaceae</taxon>
        <taxon>Nocardioides</taxon>
    </lineage>
</organism>
<protein>
    <submittedName>
        <fullName evidence="1">Metallopeptidase family protein</fullName>
    </submittedName>
</protein>
<dbReference type="EMBL" id="BAABKG010000004">
    <property type="protein sequence ID" value="GAA5152090.1"/>
    <property type="molecule type" value="Genomic_DNA"/>
</dbReference>
<dbReference type="InterPro" id="IPR010428">
    <property type="entry name" value="Zincin_1"/>
</dbReference>
<proteinExistence type="predicted"/>
<sequence>MRADLVPPDEFDEIVQQALDRLPDEAIELIKNVAVLVREQPLPSERVPGRRLFGLYRGVPRTRTGDRVPGSLPDTITLYRRAILSDCATVDDVPDRVMKVLGHEVGHAFGLSEAQLRAHGWY</sequence>